<dbReference type="EMBL" id="BQNB010011407">
    <property type="protein sequence ID" value="GJS90168.1"/>
    <property type="molecule type" value="Genomic_DNA"/>
</dbReference>
<accession>A0ABQ4ZMS0</accession>
<comment type="caution">
    <text evidence="1">The sequence shown here is derived from an EMBL/GenBank/DDBJ whole genome shotgun (WGS) entry which is preliminary data.</text>
</comment>
<keyword evidence="2" id="KW-1185">Reference proteome</keyword>
<organism evidence="1 2">
    <name type="scientific">Tanacetum coccineum</name>
    <dbReference type="NCBI Taxonomy" id="301880"/>
    <lineage>
        <taxon>Eukaryota</taxon>
        <taxon>Viridiplantae</taxon>
        <taxon>Streptophyta</taxon>
        <taxon>Embryophyta</taxon>
        <taxon>Tracheophyta</taxon>
        <taxon>Spermatophyta</taxon>
        <taxon>Magnoliopsida</taxon>
        <taxon>eudicotyledons</taxon>
        <taxon>Gunneridae</taxon>
        <taxon>Pentapetalae</taxon>
        <taxon>asterids</taxon>
        <taxon>campanulids</taxon>
        <taxon>Asterales</taxon>
        <taxon>Asteraceae</taxon>
        <taxon>Asteroideae</taxon>
        <taxon>Anthemideae</taxon>
        <taxon>Anthemidinae</taxon>
        <taxon>Tanacetum</taxon>
    </lineage>
</organism>
<proteinExistence type="predicted"/>
<gene>
    <name evidence="1" type="ORF">Tco_0772804</name>
</gene>
<reference evidence="1" key="2">
    <citation type="submission" date="2022-01" db="EMBL/GenBank/DDBJ databases">
        <authorList>
            <person name="Yamashiro T."/>
            <person name="Shiraishi A."/>
            <person name="Satake H."/>
            <person name="Nakayama K."/>
        </authorList>
    </citation>
    <scope>NUCLEOTIDE SEQUENCE</scope>
</reference>
<protein>
    <submittedName>
        <fullName evidence="1">Uncharacterized protein</fullName>
    </submittedName>
</protein>
<name>A0ABQ4ZMS0_9ASTR</name>
<evidence type="ECO:0000313" key="2">
    <source>
        <dbReference type="Proteomes" id="UP001151760"/>
    </source>
</evidence>
<evidence type="ECO:0000313" key="1">
    <source>
        <dbReference type="EMBL" id="GJS90168.1"/>
    </source>
</evidence>
<dbReference type="Proteomes" id="UP001151760">
    <property type="component" value="Unassembled WGS sequence"/>
</dbReference>
<sequence length="301" mass="34350">MPLSLFIPQDIRPPVTIKMFMEQFTDSLFKTTSFEFSPTPPRDASKGKGIMTLDEANAHMQEMQRLEFLKEEKEKTEKKLKVLTPAQRVKSKANDLLLKNLKAKFQWLKTQAEKLGVPPPPQLTAARVSGDEKKRKRTSKIIKEVFMSEYIVVDGKHRNLVPPLRVRGSIGLVISEPESEIFFYNGNFDLVFQREEEFHLATTTQLIRIQSAIQRDTPEGEVMFKKMELTIEARSDVTKARKIVKENLDVKGIVECKASASNLKRIQVKDIVKKVEDYLKTYSSVGMDISCKLNIASLSDV</sequence>
<reference evidence="1" key="1">
    <citation type="journal article" date="2022" name="Int. J. Mol. Sci.">
        <title>Draft Genome of Tanacetum Coccineum: Genomic Comparison of Closely Related Tanacetum-Family Plants.</title>
        <authorList>
            <person name="Yamashiro T."/>
            <person name="Shiraishi A."/>
            <person name="Nakayama K."/>
            <person name="Satake H."/>
        </authorList>
    </citation>
    <scope>NUCLEOTIDE SEQUENCE</scope>
</reference>